<feature type="compositionally biased region" description="Polar residues" evidence="1">
    <location>
        <begin position="208"/>
        <end position="226"/>
    </location>
</feature>
<dbReference type="Proteomes" id="UP000308092">
    <property type="component" value="Unassembled WGS sequence"/>
</dbReference>
<name>A0A4S3JU67_9EURO</name>
<feature type="region of interest" description="Disordered" evidence="1">
    <location>
        <begin position="1"/>
        <end position="249"/>
    </location>
</feature>
<feature type="transmembrane region" description="Helical" evidence="2">
    <location>
        <begin position="378"/>
        <end position="402"/>
    </location>
</feature>
<accession>A0A4S3JU67</accession>
<evidence type="ECO:0000313" key="3">
    <source>
        <dbReference type="EMBL" id="THC98451.1"/>
    </source>
</evidence>
<dbReference type="AlphaFoldDB" id="A0A4S3JU67"/>
<evidence type="ECO:0000256" key="1">
    <source>
        <dbReference type="SAM" id="MobiDB-lite"/>
    </source>
</evidence>
<sequence>MQPAHYDLLGQVHEEPRPRMTPDVQQNPLPPSHSPSSLALPRSEDSWIEVSSQPSTSSLSSAATNDDIITTGLRVEQNGSRPYHRRSTRRRLQHLAAVTTAQVDYSSREQSSSQDEYEESESESDRILSSSNEDVAQRPLGGPPLAGMVPSGPLSDANHSTDEDDSSTALGMRISSSPFVPQPNVFSHPPASRDPSWTRPLERRRSQPSELSNCSRRTAIRRNSQASTRSVRRSSHQQHSPYNMISPSHHADHDAALRASLSTLLSCAAAARGLPKPDPLPSPAGPSRAQPASFRLVSETVAMGGEELSEEEAPSVAETHDSTRLRRSKQPHVPMAAYPHASAPKVKRRSCSPKGHSHSTSKKSRRAGTADSAGGPTIMTWVISAGVVVLFSAISFSAGYVLGREVGRMEAGPGMGSIMGDGGLSGGKAFAGCGQEAVRGGLKRFRWGSGTAASGVMA</sequence>
<feature type="compositionally biased region" description="Basic residues" evidence="1">
    <location>
        <begin position="82"/>
        <end position="93"/>
    </location>
</feature>
<keyword evidence="2" id="KW-0812">Transmembrane</keyword>
<gene>
    <name evidence="3" type="ORF">EYZ11_002036</name>
</gene>
<protein>
    <submittedName>
        <fullName evidence="3">Uncharacterized protein</fullName>
    </submittedName>
</protein>
<evidence type="ECO:0000256" key="2">
    <source>
        <dbReference type="SAM" id="Phobius"/>
    </source>
</evidence>
<reference evidence="3 4" key="1">
    <citation type="submission" date="2019-03" db="EMBL/GenBank/DDBJ databases">
        <title>The genome sequence of a newly discovered highly antifungal drug resistant Aspergillus species, Aspergillus tanneri NIH 1004.</title>
        <authorList>
            <person name="Mounaud S."/>
            <person name="Singh I."/>
            <person name="Joardar V."/>
            <person name="Pakala S."/>
            <person name="Pakala S."/>
            <person name="Venepally P."/>
            <person name="Hoover J."/>
            <person name="Nierman W."/>
            <person name="Chung J."/>
            <person name="Losada L."/>
        </authorList>
    </citation>
    <scope>NUCLEOTIDE SEQUENCE [LARGE SCALE GENOMIC DNA]</scope>
    <source>
        <strain evidence="3 4">NIH1004</strain>
    </source>
</reference>
<organism evidence="3 4">
    <name type="scientific">Aspergillus tanneri</name>
    <dbReference type="NCBI Taxonomy" id="1220188"/>
    <lineage>
        <taxon>Eukaryota</taxon>
        <taxon>Fungi</taxon>
        <taxon>Dikarya</taxon>
        <taxon>Ascomycota</taxon>
        <taxon>Pezizomycotina</taxon>
        <taxon>Eurotiomycetes</taxon>
        <taxon>Eurotiomycetidae</taxon>
        <taxon>Eurotiales</taxon>
        <taxon>Aspergillaceae</taxon>
        <taxon>Aspergillus</taxon>
        <taxon>Aspergillus subgen. Circumdati</taxon>
    </lineage>
</organism>
<keyword evidence="4" id="KW-1185">Reference proteome</keyword>
<keyword evidence="2" id="KW-1133">Transmembrane helix</keyword>
<feature type="compositionally biased region" description="Basic residues" evidence="1">
    <location>
        <begin position="345"/>
        <end position="366"/>
    </location>
</feature>
<dbReference type="EMBL" id="SOSA01000043">
    <property type="protein sequence ID" value="THC98451.1"/>
    <property type="molecule type" value="Genomic_DNA"/>
</dbReference>
<evidence type="ECO:0000313" key="4">
    <source>
        <dbReference type="Proteomes" id="UP000308092"/>
    </source>
</evidence>
<dbReference type="VEuPathDB" id="FungiDB:EYZ11_002036"/>
<keyword evidence="2" id="KW-0472">Membrane</keyword>
<feature type="region of interest" description="Disordered" evidence="1">
    <location>
        <begin position="305"/>
        <end position="375"/>
    </location>
</feature>
<comment type="caution">
    <text evidence="3">The sequence shown here is derived from an EMBL/GenBank/DDBJ whole genome shotgun (WGS) entry which is preliminary data.</text>
</comment>
<feature type="compositionally biased region" description="Low complexity" evidence="1">
    <location>
        <begin position="51"/>
        <end position="61"/>
    </location>
</feature>
<proteinExistence type="predicted"/>